<dbReference type="AlphaFoldDB" id="A0A077L6F7"/>
<dbReference type="Proteomes" id="UP000031641">
    <property type="component" value="Chromosome"/>
</dbReference>
<dbReference type="GO" id="GO:0005886">
    <property type="term" value="C:plasma membrane"/>
    <property type="evidence" value="ECO:0007669"/>
    <property type="project" value="UniProtKB-SubCell"/>
</dbReference>
<dbReference type="STRING" id="29554.MCAN360_0381"/>
<evidence type="ECO:0000256" key="3">
    <source>
        <dbReference type="ARBA" id="ARBA00022475"/>
    </source>
</evidence>
<evidence type="ECO:0000256" key="2">
    <source>
        <dbReference type="ARBA" id="ARBA00022448"/>
    </source>
</evidence>
<evidence type="ECO:0000256" key="5">
    <source>
        <dbReference type="ARBA" id="ARBA00022989"/>
    </source>
</evidence>
<name>A0A077L6F7_9BACT</name>
<keyword evidence="6 7" id="KW-0472">Membrane</keyword>
<dbReference type="PANTHER" id="PTHR30465">
    <property type="entry name" value="INNER MEMBRANE ABC TRANSPORTER"/>
    <property type="match status" value="1"/>
</dbReference>
<evidence type="ECO:0000259" key="8">
    <source>
        <dbReference type="PROSITE" id="PS50928"/>
    </source>
</evidence>
<dbReference type="HOGENOM" id="CLU_036879_1_2_14"/>
<dbReference type="EMBL" id="AP014631">
    <property type="protein sequence ID" value="BAP39552.1"/>
    <property type="molecule type" value="Genomic_DNA"/>
</dbReference>
<sequence length="377" mass="42407">MFKYIRQRIAFAILTLFIITFVVYVLVSAFGKSPIESLVEKAINDPKNKLPYDQLVIKYETDFGLRDASGKTIPIIVRYFKYIGNVFKGDFGFIINKENNPSPNEYDNIQKLFFIPLKYSIRITLPAFIVSSISGITIGVFAGYKRGKLFDSAANLFVLLFVAIPSFVLAPILIAISLKIGIPVTVPREALEPSFGELFISYLPPILIITLTSMAGYVGYTRNQVITVLTSNYVLIAKTKGLKSTQIFFKYVLRNISIPLFSLLFGSFLGLLSGSIIIEKYWDVPGTSQVIANSFPTGEINIIMFSTIFFTGLSLGAGIFVDVMFTILDPKITYAAKSKRNYWFFFKAYLERKKLAKDLFAKKVIESQNLLNTNKNK</sequence>
<feature type="transmembrane region" description="Helical" evidence="7">
    <location>
        <begin position="156"/>
        <end position="178"/>
    </location>
</feature>
<dbReference type="Pfam" id="PF00528">
    <property type="entry name" value="BPD_transp_1"/>
    <property type="match status" value="1"/>
</dbReference>
<keyword evidence="3" id="KW-1003">Cell membrane</keyword>
<feature type="transmembrane region" description="Helical" evidence="7">
    <location>
        <begin position="260"/>
        <end position="282"/>
    </location>
</feature>
<accession>A0A077L6F7</accession>
<evidence type="ECO:0000313" key="9">
    <source>
        <dbReference type="EMBL" id="BAP39552.1"/>
    </source>
</evidence>
<dbReference type="CDD" id="cd06261">
    <property type="entry name" value="TM_PBP2"/>
    <property type="match status" value="1"/>
</dbReference>
<dbReference type="InterPro" id="IPR000515">
    <property type="entry name" value="MetI-like"/>
</dbReference>
<keyword evidence="4 7" id="KW-0812">Transmembrane</keyword>
<comment type="subcellular location">
    <subcellularLocation>
        <location evidence="1 7">Cell membrane</location>
        <topology evidence="1 7">Multi-pass membrane protein</topology>
    </subcellularLocation>
</comment>
<feature type="domain" description="ABC transmembrane type-1" evidence="8">
    <location>
        <begin position="117"/>
        <end position="321"/>
    </location>
</feature>
<evidence type="ECO:0000313" key="10">
    <source>
        <dbReference type="Proteomes" id="UP000031641"/>
    </source>
</evidence>
<evidence type="ECO:0000256" key="4">
    <source>
        <dbReference type="ARBA" id="ARBA00022692"/>
    </source>
</evidence>
<dbReference type="KEGG" id="mcan:MCAN360_0381"/>
<feature type="transmembrane region" description="Helical" evidence="7">
    <location>
        <begin position="198"/>
        <end position="220"/>
    </location>
</feature>
<evidence type="ECO:0000256" key="6">
    <source>
        <dbReference type="ARBA" id="ARBA00023136"/>
    </source>
</evidence>
<feature type="transmembrane region" description="Helical" evidence="7">
    <location>
        <begin position="123"/>
        <end position="144"/>
    </location>
</feature>
<feature type="transmembrane region" description="Helical" evidence="7">
    <location>
        <begin position="302"/>
        <end position="328"/>
    </location>
</feature>
<proteinExistence type="inferred from homology"/>
<dbReference type="Gene3D" id="1.10.3720.10">
    <property type="entry name" value="MetI-like"/>
    <property type="match status" value="1"/>
</dbReference>
<dbReference type="PROSITE" id="PS50928">
    <property type="entry name" value="ABC_TM1"/>
    <property type="match status" value="1"/>
</dbReference>
<dbReference type="InterPro" id="IPR035906">
    <property type="entry name" value="MetI-like_sf"/>
</dbReference>
<organism evidence="9 10">
    <name type="scientific">Metamycoplasma canadense</name>
    <dbReference type="NCBI Taxonomy" id="29554"/>
    <lineage>
        <taxon>Bacteria</taxon>
        <taxon>Bacillati</taxon>
        <taxon>Mycoplasmatota</taxon>
        <taxon>Mycoplasmoidales</taxon>
        <taxon>Metamycoplasmataceae</taxon>
        <taxon>Metamycoplasma</taxon>
    </lineage>
</organism>
<evidence type="ECO:0000256" key="7">
    <source>
        <dbReference type="RuleBase" id="RU363032"/>
    </source>
</evidence>
<keyword evidence="10" id="KW-1185">Reference proteome</keyword>
<keyword evidence="2 7" id="KW-0813">Transport</keyword>
<dbReference type="RefSeq" id="WP_045433709.1">
    <property type="nucleotide sequence ID" value="NZ_AP014631.1"/>
</dbReference>
<dbReference type="OrthoDB" id="9789439at2"/>
<dbReference type="PANTHER" id="PTHR30465:SF0">
    <property type="entry name" value="OLIGOPEPTIDE TRANSPORT SYSTEM PERMEASE PROTEIN APPB"/>
    <property type="match status" value="1"/>
</dbReference>
<dbReference type="SUPFAM" id="SSF161098">
    <property type="entry name" value="MetI-like"/>
    <property type="match status" value="1"/>
</dbReference>
<evidence type="ECO:0000256" key="1">
    <source>
        <dbReference type="ARBA" id="ARBA00004651"/>
    </source>
</evidence>
<protein>
    <submittedName>
        <fullName evidence="9">Oligopeptide ABC transporter</fullName>
    </submittedName>
</protein>
<comment type="similarity">
    <text evidence="7">Belongs to the binding-protein-dependent transport system permease family.</text>
</comment>
<keyword evidence="5 7" id="KW-1133">Transmembrane helix</keyword>
<reference evidence="10" key="1">
    <citation type="journal article" date="2014" name="Genome Announc.">
        <title>Complete Genome Sequence of Mycoplasma canadense Strain HAZ 360_1 from Bovine Mastitic Milk in Japan.</title>
        <authorList>
            <person name="Hata E."/>
        </authorList>
    </citation>
    <scope>NUCLEOTIDE SEQUENCE [LARGE SCALE GENOMIC DNA]</scope>
    <source>
        <strain evidence="10">HAZ360_1</strain>
    </source>
</reference>
<feature type="transmembrane region" description="Helical" evidence="7">
    <location>
        <begin position="9"/>
        <end position="31"/>
    </location>
</feature>
<dbReference type="GO" id="GO:0055085">
    <property type="term" value="P:transmembrane transport"/>
    <property type="evidence" value="ECO:0007669"/>
    <property type="project" value="InterPro"/>
</dbReference>
<gene>
    <name evidence="9" type="primary">oppB</name>
    <name evidence="9" type="ORF">MCAN360_0381</name>
</gene>